<dbReference type="Gene3D" id="2.130.10.10">
    <property type="entry name" value="YVTN repeat-like/Quinoprotein amine dehydrogenase"/>
    <property type="match status" value="2"/>
</dbReference>
<evidence type="ECO:0000256" key="4">
    <source>
        <dbReference type="ARBA" id="ARBA00023069"/>
    </source>
</evidence>
<keyword evidence="3" id="KW-0677">Repeat</keyword>
<name>A0ABQ8URT2_9EUKA</name>
<proteinExistence type="predicted"/>
<protein>
    <submittedName>
        <fullName evidence="7">Intraflagellar transport protein</fullName>
    </submittedName>
</protein>
<dbReference type="InterPro" id="IPR015943">
    <property type="entry name" value="WD40/YVTN_repeat-like_dom_sf"/>
</dbReference>
<organism evidence="7 8">
    <name type="scientific">Paratrimastix pyriformis</name>
    <dbReference type="NCBI Taxonomy" id="342808"/>
    <lineage>
        <taxon>Eukaryota</taxon>
        <taxon>Metamonada</taxon>
        <taxon>Preaxostyla</taxon>
        <taxon>Paratrimastigidae</taxon>
        <taxon>Paratrimastix</taxon>
    </lineage>
</organism>
<dbReference type="SUPFAM" id="SSF50978">
    <property type="entry name" value="WD40 repeat-like"/>
    <property type="match status" value="1"/>
</dbReference>
<dbReference type="SMART" id="SM00320">
    <property type="entry name" value="WD40"/>
    <property type="match status" value="4"/>
</dbReference>
<dbReference type="InterPro" id="IPR001680">
    <property type="entry name" value="WD40_rpt"/>
</dbReference>
<comment type="subcellular location">
    <subcellularLocation>
        <location evidence="1">Cell projection</location>
        <location evidence="1">Cilium</location>
    </subcellularLocation>
</comment>
<evidence type="ECO:0000256" key="2">
    <source>
        <dbReference type="ARBA" id="ARBA00022574"/>
    </source>
</evidence>
<evidence type="ECO:0000259" key="6">
    <source>
        <dbReference type="Pfam" id="PF23383"/>
    </source>
</evidence>
<keyword evidence="2" id="KW-0853">WD repeat</keyword>
<keyword evidence="5" id="KW-0966">Cell projection</keyword>
<dbReference type="Pfam" id="PF23383">
    <property type="entry name" value="Beta-prop_IFT140_1st"/>
    <property type="match status" value="2"/>
</dbReference>
<evidence type="ECO:0000313" key="7">
    <source>
        <dbReference type="EMBL" id="KAJ4461242.1"/>
    </source>
</evidence>
<dbReference type="EMBL" id="JAPMOS010000008">
    <property type="protein sequence ID" value="KAJ4461242.1"/>
    <property type="molecule type" value="Genomic_DNA"/>
</dbReference>
<sequence>MQTYVTSWPQIRCAQFHTIVPIFAIGSENKVSLCNEEGEPVEEFQTRKAPVQLAWNPHSTVLACGCEDGIVYIYHHKNLWQDDSVHNAPFRFMKWNPEGTRLVVGDESGLLSVWRMDTPGRLVPAFQQKFASPFCTCCFRVGGPPLAQPTPTEGEKATPFRQPTLACFVATQDGSLGLITDDKYTFMTSVHGQPAVLLYLAKKDTLVCITKSMNMHRLQYDPVEGQTTGKHVKLNSTSDTAGLLDACWVAPGLLATISAESMVRVWDLLNDENYVLTLTAGPPRTCLTADSKQTTVSFNDRVTCMAFEPNSRSLLCPPRHATPRPPVSEIGAIIEELSSNNPI</sequence>
<dbReference type="PANTHER" id="PTHR15722:SF7">
    <property type="entry name" value="INTRAFLAGELLAR TRANSPORT PROTEIN 140 HOMOLOG"/>
    <property type="match status" value="1"/>
</dbReference>
<feature type="domain" description="IFT140 first beta-propeller" evidence="6">
    <location>
        <begin position="158"/>
        <end position="279"/>
    </location>
</feature>
<comment type="caution">
    <text evidence="7">The sequence shown here is derived from an EMBL/GenBank/DDBJ whole genome shotgun (WGS) entry which is preliminary data.</text>
</comment>
<evidence type="ECO:0000313" key="8">
    <source>
        <dbReference type="Proteomes" id="UP001141327"/>
    </source>
</evidence>
<reference evidence="7" key="1">
    <citation type="journal article" date="2022" name="bioRxiv">
        <title>Genomics of Preaxostyla Flagellates Illuminates Evolutionary Transitions and the Path Towards Mitochondrial Loss.</title>
        <authorList>
            <person name="Novak L.V.F."/>
            <person name="Treitli S.C."/>
            <person name="Pyrih J."/>
            <person name="Halakuc P."/>
            <person name="Pipaliya S.V."/>
            <person name="Vacek V."/>
            <person name="Brzon O."/>
            <person name="Soukal P."/>
            <person name="Eme L."/>
            <person name="Dacks J.B."/>
            <person name="Karnkowska A."/>
            <person name="Elias M."/>
            <person name="Hampl V."/>
        </authorList>
    </citation>
    <scope>NUCLEOTIDE SEQUENCE</scope>
    <source>
        <strain evidence="7">RCP-MX</strain>
    </source>
</reference>
<evidence type="ECO:0000256" key="5">
    <source>
        <dbReference type="ARBA" id="ARBA00023273"/>
    </source>
</evidence>
<keyword evidence="4" id="KW-0969">Cilium</keyword>
<evidence type="ECO:0000256" key="3">
    <source>
        <dbReference type="ARBA" id="ARBA00022737"/>
    </source>
</evidence>
<dbReference type="Proteomes" id="UP001141327">
    <property type="component" value="Unassembled WGS sequence"/>
</dbReference>
<accession>A0ABQ8URT2</accession>
<feature type="domain" description="IFT140 first beta-propeller" evidence="6">
    <location>
        <begin position="16"/>
        <end position="141"/>
    </location>
</feature>
<dbReference type="InterPro" id="IPR056154">
    <property type="entry name" value="Beta-prop_IFT140_1st"/>
</dbReference>
<gene>
    <name evidence="7" type="ORF">PAPYR_2273</name>
</gene>
<dbReference type="PANTHER" id="PTHR15722">
    <property type="entry name" value="IFT140/172-RELATED"/>
    <property type="match status" value="1"/>
</dbReference>
<dbReference type="InterPro" id="IPR036322">
    <property type="entry name" value="WD40_repeat_dom_sf"/>
</dbReference>
<keyword evidence="8" id="KW-1185">Reference proteome</keyword>
<evidence type="ECO:0000256" key="1">
    <source>
        <dbReference type="ARBA" id="ARBA00004138"/>
    </source>
</evidence>